<dbReference type="InterPro" id="IPR023210">
    <property type="entry name" value="NADP_OxRdtase_dom"/>
</dbReference>
<evidence type="ECO:0000313" key="3">
    <source>
        <dbReference type="EMBL" id="KZP30721.1"/>
    </source>
</evidence>
<evidence type="ECO:0000313" key="2">
    <source>
        <dbReference type="EMBL" id="KZP11268.1"/>
    </source>
</evidence>
<dbReference type="InterPro" id="IPR036812">
    <property type="entry name" value="NAD(P)_OxRdtase_dom_sf"/>
</dbReference>
<sequence length="119" mass="13000">MSSTSSSTLLTPFPTKLNLDAVYDRATLGHREHVQRQRGSNRQMARELGVKIVAYTPLGRGLLSGQYKSLDDFEEGEFQMDGSQVRHQALLTSPPSPLVKGLADIGKAHGATLRQVPIV</sequence>
<gene>
    <name evidence="3" type="ORF">FIBSPDRAFT_945653</name>
    <name evidence="2" type="ORF">FIBSPDRAFT_962469</name>
</gene>
<feature type="domain" description="NADP-dependent oxidoreductase" evidence="1">
    <location>
        <begin position="42"/>
        <end position="116"/>
    </location>
</feature>
<accession>A0A166A5H5</accession>
<dbReference type="Proteomes" id="UP000076532">
    <property type="component" value="Unassembled WGS sequence"/>
</dbReference>
<dbReference type="EMBL" id="KV417666">
    <property type="protein sequence ID" value="KZP11268.1"/>
    <property type="molecule type" value="Genomic_DNA"/>
</dbReference>
<organism evidence="2 4">
    <name type="scientific">Athelia psychrophila</name>
    <dbReference type="NCBI Taxonomy" id="1759441"/>
    <lineage>
        <taxon>Eukaryota</taxon>
        <taxon>Fungi</taxon>
        <taxon>Dikarya</taxon>
        <taxon>Basidiomycota</taxon>
        <taxon>Agaricomycotina</taxon>
        <taxon>Agaricomycetes</taxon>
        <taxon>Agaricomycetidae</taxon>
        <taxon>Atheliales</taxon>
        <taxon>Atheliaceae</taxon>
        <taxon>Athelia</taxon>
    </lineage>
</organism>
<evidence type="ECO:0000313" key="4">
    <source>
        <dbReference type="Proteomes" id="UP000076532"/>
    </source>
</evidence>
<dbReference type="AlphaFoldDB" id="A0A166A5H5"/>
<name>A0A166A5H5_9AGAM</name>
<dbReference type="Pfam" id="PF00248">
    <property type="entry name" value="Aldo_ket_red"/>
    <property type="match status" value="1"/>
</dbReference>
<dbReference type="SUPFAM" id="SSF51430">
    <property type="entry name" value="NAD(P)-linked oxidoreductase"/>
    <property type="match status" value="1"/>
</dbReference>
<keyword evidence="4" id="KW-1185">Reference proteome</keyword>
<dbReference type="OrthoDB" id="37537at2759"/>
<dbReference type="STRING" id="436010.A0A166A5H5"/>
<proteinExistence type="predicted"/>
<evidence type="ECO:0000259" key="1">
    <source>
        <dbReference type="Pfam" id="PF00248"/>
    </source>
</evidence>
<dbReference type="EMBL" id="KV417492">
    <property type="protein sequence ID" value="KZP30721.1"/>
    <property type="molecule type" value="Genomic_DNA"/>
</dbReference>
<reference evidence="2 4" key="1">
    <citation type="journal article" date="2016" name="Mol. Biol. Evol.">
        <title>Comparative Genomics of Early-Diverging Mushroom-Forming Fungi Provides Insights into the Origins of Lignocellulose Decay Capabilities.</title>
        <authorList>
            <person name="Nagy L.G."/>
            <person name="Riley R."/>
            <person name="Tritt A."/>
            <person name="Adam C."/>
            <person name="Daum C."/>
            <person name="Floudas D."/>
            <person name="Sun H."/>
            <person name="Yadav J.S."/>
            <person name="Pangilinan J."/>
            <person name="Larsson K.H."/>
            <person name="Matsuura K."/>
            <person name="Barry K."/>
            <person name="Labutti K."/>
            <person name="Kuo R."/>
            <person name="Ohm R.A."/>
            <person name="Bhattacharya S.S."/>
            <person name="Shirouzu T."/>
            <person name="Yoshinaga Y."/>
            <person name="Martin F.M."/>
            <person name="Grigoriev I.V."/>
            <person name="Hibbett D.S."/>
        </authorList>
    </citation>
    <scope>NUCLEOTIDE SEQUENCE [LARGE SCALE GENOMIC DNA]</scope>
    <source>
        <strain evidence="2 4">CBS 109695</strain>
    </source>
</reference>
<protein>
    <recommendedName>
        <fullName evidence="1">NADP-dependent oxidoreductase domain-containing protein</fullName>
    </recommendedName>
</protein>
<dbReference type="Gene3D" id="3.20.20.100">
    <property type="entry name" value="NADP-dependent oxidoreductase domain"/>
    <property type="match status" value="1"/>
</dbReference>